<protein>
    <recommendedName>
        <fullName evidence="4">J domain-containing protein</fullName>
    </recommendedName>
</protein>
<proteinExistence type="predicted"/>
<dbReference type="OrthoDB" id="5654005at2"/>
<dbReference type="InterPro" id="IPR036869">
    <property type="entry name" value="J_dom_sf"/>
</dbReference>
<dbReference type="STRING" id="449.LHA_0304"/>
<dbReference type="Proteomes" id="UP000032803">
    <property type="component" value="Chromosome I"/>
</dbReference>
<reference evidence="3" key="1">
    <citation type="submission" date="2014-09" db="EMBL/GenBank/DDBJ databases">
        <authorList>
            <person name="Gomez-Valero L."/>
        </authorList>
    </citation>
    <scope>NUCLEOTIDE SEQUENCE [LARGE SCALE GENOMIC DNA]</scope>
    <source>
        <strain evidence="3">ATCC35250</strain>
    </source>
</reference>
<evidence type="ECO:0000313" key="3">
    <source>
        <dbReference type="Proteomes" id="UP000032803"/>
    </source>
</evidence>
<keyword evidence="1" id="KW-0143">Chaperone</keyword>
<dbReference type="AlphaFoldDB" id="A0A0A8UKZ9"/>
<keyword evidence="3" id="KW-1185">Reference proteome</keyword>
<gene>
    <name evidence="2" type="ORF">LHA_0304</name>
</gene>
<name>A0A0A8UKZ9_LEGHA</name>
<evidence type="ECO:0000313" key="2">
    <source>
        <dbReference type="EMBL" id="CEK09413.1"/>
    </source>
</evidence>
<dbReference type="HOGENOM" id="CLU_1584423_0_0_6"/>
<dbReference type="PATRIC" id="fig|449.7.peg.1005"/>
<organism evidence="2 3">
    <name type="scientific">Legionella hackeliae</name>
    <dbReference type="NCBI Taxonomy" id="449"/>
    <lineage>
        <taxon>Bacteria</taxon>
        <taxon>Pseudomonadati</taxon>
        <taxon>Pseudomonadota</taxon>
        <taxon>Gammaproteobacteria</taxon>
        <taxon>Legionellales</taxon>
        <taxon>Legionellaceae</taxon>
        <taxon>Legionella</taxon>
    </lineage>
</organism>
<sequence>MPAINFRNAFEALQLSPGVSFTEIKYQYEHLVSSKNPNANKSQEGLSPQDIAAAYNDLQLLTKPYEELSQIEQASLLDAFNEMPELELTFWLQLYPHNTTSFYWHSKSYPQLATNLATSLYKTTAHRTASSVGTFFSMFTSCYSNPGIVSDNEYQEDVELPLWTKKTQ</sequence>
<dbReference type="RefSeq" id="WP_045104952.1">
    <property type="nucleotide sequence ID" value="NZ_LN681225.1"/>
</dbReference>
<dbReference type="KEGG" id="lha:LHA_0304"/>
<evidence type="ECO:0000256" key="1">
    <source>
        <dbReference type="ARBA" id="ARBA00023186"/>
    </source>
</evidence>
<dbReference type="EMBL" id="LN681225">
    <property type="protein sequence ID" value="CEK09413.1"/>
    <property type="molecule type" value="Genomic_DNA"/>
</dbReference>
<dbReference type="SUPFAM" id="SSF46565">
    <property type="entry name" value="Chaperone J-domain"/>
    <property type="match status" value="1"/>
</dbReference>
<evidence type="ECO:0008006" key="4">
    <source>
        <dbReference type="Google" id="ProtNLM"/>
    </source>
</evidence>
<accession>A0A0A8UKZ9</accession>